<comment type="caution">
    <text evidence="2">The sequence shown here is derived from an EMBL/GenBank/DDBJ whole genome shotgun (WGS) entry which is preliminary data.</text>
</comment>
<evidence type="ECO:0000313" key="3">
    <source>
        <dbReference type="Proteomes" id="UP001370758"/>
    </source>
</evidence>
<sequence>MSCSFAIDYASAVSANVFYYANDTSCLGLPGYVNGSDCASWPVASASPSATLIWSPSSGTGFTSTCNAPVFTSGAAGVVHTTVPCNVQNSVLTAAGVASYIFPTAGTNASTFTWSVGPAPGSTTVTTATVPYVISAYTVIPTTVPTTVSTVINSTSIIYTTEITTITTITQLSTLTAGTTTIGGRLARKDISCVPRGPAGTYTAGANVTALIYTDVTYTSTSSLVSSIFPTSWSISNSTIINLTNSTSTTVSNTTLIDVTITTVPAVTITGATATDTTDTIGVDTTSATVATGTSGPYAISIVAVGTTITEGLTRRSLPTGTASQKQKRQSTEGWVGLADEDGTVGVVASQSDALQFYVINGELVADVGGVDWYTYTETTIIEDPGYETWVLQASAPGTGSISTDWQGVELDALDWVNDAFVGTGMAQMCVGSPLSGGTINVIDFWYDTTLSPPGGSCDLVTASIVAVDPTPNPSATETVTSQTTITTISTITGPPVTTYVCNNGGMCPNACTYDTVNLLTTELCSTATDGLSTCQPCQVSTPLPVVETDLVWITSTIECATPPCQTTVIQVAATGAGTVTVYGNTAAAATGTAAVAAAAGTAAAAADAGSDSASSTASSSATSTTSRSSTRTTTPTASPSIALAGKIKLGSGSLMALAFAGAFAFLA</sequence>
<accession>A0AAV9W4F8</accession>
<gene>
    <name evidence="2" type="ORF">TWF481_009239</name>
</gene>
<proteinExistence type="predicted"/>
<dbReference type="Proteomes" id="UP001370758">
    <property type="component" value="Unassembled WGS sequence"/>
</dbReference>
<reference evidence="2 3" key="1">
    <citation type="submission" date="2023-08" db="EMBL/GenBank/DDBJ databases">
        <authorList>
            <person name="Palmer J.M."/>
        </authorList>
    </citation>
    <scope>NUCLEOTIDE SEQUENCE [LARGE SCALE GENOMIC DNA]</scope>
    <source>
        <strain evidence="2 3">TWF481</strain>
    </source>
</reference>
<protein>
    <submittedName>
        <fullName evidence="2">Uncharacterized protein</fullName>
    </submittedName>
</protein>
<name>A0AAV9W4F8_9PEZI</name>
<organism evidence="2 3">
    <name type="scientific">Arthrobotrys musiformis</name>
    <dbReference type="NCBI Taxonomy" id="47236"/>
    <lineage>
        <taxon>Eukaryota</taxon>
        <taxon>Fungi</taxon>
        <taxon>Dikarya</taxon>
        <taxon>Ascomycota</taxon>
        <taxon>Pezizomycotina</taxon>
        <taxon>Orbiliomycetes</taxon>
        <taxon>Orbiliales</taxon>
        <taxon>Orbiliaceae</taxon>
        <taxon>Arthrobotrys</taxon>
    </lineage>
</organism>
<dbReference type="EMBL" id="JAVHJL010000006">
    <property type="protein sequence ID" value="KAK6501399.1"/>
    <property type="molecule type" value="Genomic_DNA"/>
</dbReference>
<evidence type="ECO:0000256" key="1">
    <source>
        <dbReference type="SAM" id="MobiDB-lite"/>
    </source>
</evidence>
<keyword evidence="3" id="KW-1185">Reference proteome</keyword>
<evidence type="ECO:0000313" key="2">
    <source>
        <dbReference type="EMBL" id="KAK6501399.1"/>
    </source>
</evidence>
<dbReference type="AlphaFoldDB" id="A0AAV9W4F8"/>
<feature type="region of interest" description="Disordered" evidence="1">
    <location>
        <begin position="611"/>
        <end position="638"/>
    </location>
</feature>